<feature type="transmembrane region" description="Helical" evidence="1">
    <location>
        <begin position="12"/>
        <end position="34"/>
    </location>
</feature>
<feature type="transmembrane region" description="Helical" evidence="1">
    <location>
        <begin position="169"/>
        <end position="189"/>
    </location>
</feature>
<sequence>MAEAPAILRGGFRPFFLGAGVWGALAITIWLGALGVGAARIGALDPLGWHRHEMLFGFVGAAIGGFALTAVPNWTGRLPIAGAPLGALALWWLAARVLILAAPDLPLVLLAAIDGGFYLGLAALLLREILQAKNRNIPVAIVIGLFGLADLADYGGAAGWVGFNVGARSAIALAVTLVSLIGGRIVPSFTRNWMQRERIGCPLPTQPTRFDAAVVIATAIALAAWAFAGSPVLTGIALAAAAILQIARLARWRGWRTFAEPIVLVLHLGYLWIPIGLFLLSAASLGLPLPQSAGIHALTVGALAGMILAVMTRATLGHTGHALHADMVTRVSYLALHLGAAARVLAALLPEVYLSLIYIAGGLWIAAFALFSARYAPLLTRPRVGT</sequence>
<reference evidence="2 3" key="1">
    <citation type="submission" date="2020-09" db="EMBL/GenBank/DDBJ databases">
        <title>Complete genome sequence of altererythrobacter flavus SS-21NJ, isolated from Dongying oil sludge in Shandong province.</title>
        <authorList>
            <person name="Sun S."/>
            <person name="Zhang Z."/>
        </authorList>
    </citation>
    <scope>NUCLEOTIDE SEQUENCE [LARGE SCALE GENOMIC DNA]</scope>
    <source>
        <strain evidence="2 3">SS-21NJ</strain>
    </source>
</reference>
<proteinExistence type="predicted"/>
<evidence type="ECO:0000313" key="2">
    <source>
        <dbReference type="EMBL" id="QSB43359.1"/>
    </source>
</evidence>
<dbReference type="InterPro" id="IPR010266">
    <property type="entry name" value="NnrS"/>
</dbReference>
<feature type="transmembrane region" description="Helical" evidence="1">
    <location>
        <begin position="233"/>
        <end position="250"/>
    </location>
</feature>
<feature type="transmembrane region" description="Helical" evidence="1">
    <location>
        <begin position="78"/>
        <end position="99"/>
    </location>
</feature>
<dbReference type="Proteomes" id="UP000663637">
    <property type="component" value="Chromosome"/>
</dbReference>
<dbReference type="RefSeq" id="WP_205440768.1">
    <property type="nucleotide sequence ID" value="NZ_CP061510.1"/>
</dbReference>
<feature type="transmembrane region" description="Helical" evidence="1">
    <location>
        <begin position="105"/>
        <end position="126"/>
    </location>
</feature>
<feature type="transmembrane region" description="Helical" evidence="1">
    <location>
        <begin position="293"/>
        <end position="311"/>
    </location>
</feature>
<feature type="transmembrane region" description="Helical" evidence="1">
    <location>
        <begin position="210"/>
        <end position="227"/>
    </location>
</feature>
<protein>
    <submittedName>
        <fullName evidence="2">NnrS family protein</fullName>
    </submittedName>
</protein>
<keyword evidence="3" id="KW-1185">Reference proteome</keyword>
<keyword evidence="1" id="KW-1133">Transmembrane helix</keyword>
<feature type="transmembrane region" description="Helical" evidence="1">
    <location>
        <begin position="138"/>
        <end position="163"/>
    </location>
</feature>
<dbReference type="EMBL" id="CP061510">
    <property type="protein sequence ID" value="QSB43359.1"/>
    <property type="molecule type" value="Genomic_DNA"/>
</dbReference>
<feature type="transmembrane region" description="Helical" evidence="1">
    <location>
        <begin position="262"/>
        <end position="287"/>
    </location>
</feature>
<feature type="transmembrane region" description="Helical" evidence="1">
    <location>
        <begin position="355"/>
        <end position="373"/>
    </location>
</feature>
<accession>A0ABX7K556</accession>
<evidence type="ECO:0000313" key="3">
    <source>
        <dbReference type="Proteomes" id="UP000663637"/>
    </source>
</evidence>
<evidence type="ECO:0000256" key="1">
    <source>
        <dbReference type="SAM" id="Phobius"/>
    </source>
</evidence>
<organism evidence="2 3">
    <name type="scientific">Tsuneonella flava</name>
    <dbReference type="NCBI Taxonomy" id="2055955"/>
    <lineage>
        <taxon>Bacteria</taxon>
        <taxon>Pseudomonadati</taxon>
        <taxon>Pseudomonadota</taxon>
        <taxon>Alphaproteobacteria</taxon>
        <taxon>Sphingomonadales</taxon>
        <taxon>Erythrobacteraceae</taxon>
        <taxon>Tsuneonella</taxon>
    </lineage>
</organism>
<dbReference type="Pfam" id="PF05940">
    <property type="entry name" value="NnrS"/>
    <property type="match status" value="1"/>
</dbReference>
<name>A0ABX7K556_9SPHN</name>
<feature type="transmembrane region" description="Helical" evidence="1">
    <location>
        <begin position="331"/>
        <end position="349"/>
    </location>
</feature>
<keyword evidence="1" id="KW-0472">Membrane</keyword>
<gene>
    <name evidence="2" type="ORF">IDJ81_08025</name>
</gene>
<keyword evidence="1" id="KW-0812">Transmembrane</keyword>
<feature type="transmembrane region" description="Helical" evidence="1">
    <location>
        <begin position="54"/>
        <end position="71"/>
    </location>
</feature>